<gene>
    <name evidence="2" type="ORF">J2D77_07165</name>
</gene>
<dbReference type="Gene3D" id="3.30.1330.40">
    <property type="entry name" value="RutC-like"/>
    <property type="match status" value="1"/>
</dbReference>
<dbReference type="InterPro" id="IPR035959">
    <property type="entry name" value="RutC-like_sf"/>
</dbReference>
<organism evidence="2 3">
    <name type="scientific">Acetobacter garciniae</name>
    <dbReference type="NCBI Taxonomy" id="2817435"/>
    <lineage>
        <taxon>Bacteria</taxon>
        <taxon>Pseudomonadati</taxon>
        <taxon>Pseudomonadota</taxon>
        <taxon>Alphaproteobacteria</taxon>
        <taxon>Acetobacterales</taxon>
        <taxon>Acetobacteraceae</taxon>
        <taxon>Acetobacter</taxon>
    </lineage>
</organism>
<protein>
    <submittedName>
        <fullName evidence="2">Translation initiation inhibitor YjgF</fullName>
    </submittedName>
</protein>
<dbReference type="RefSeq" id="WP_207845554.1">
    <property type="nucleotide sequence ID" value="NZ_JAFVMH010000002.1"/>
</dbReference>
<comment type="caution">
    <text evidence="2">The sequence shown here is derived from an EMBL/GenBank/DDBJ whole genome shotgun (WGS) entry which is preliminary data.</text>
</comment>
<feature type="region of interest" description="Disordered" evidence="1">
    <location>
        <begin position="1"/>
        <end position="55"/>
    </location>
</feature>
<reference evidence="2" key="1">
    <citation type="submission" date="2021-03" db="EMBL/GenBank/DDBJ databases">
        <title>The complete genome sequence of Acetobacter sp. TBRC 12339.</title>
        <authorList>
            <person name="Charoenyingcharoen P."/>
            <person name="Yukphan P."/>
        </authorList>
    </citation>
    <scope>NUCLEOTIDE SEQUENCE</scope>
    <source>
        <strain evidence="2">TBRC 12339</strain>
    </source>
</reference>
<dbReference type="SUPFAM" id="SSF55298">
    <property type="entry name" value="YjgF-like"/>
    <property type="match status" value="1"/>
</dbReference>
<sequence length="153" mass="16021">MTDRRNVARSQGDDQSTPAPAPHLEKGRAGRTRGGRPRPQGPRVSQTPDGLVISGLQAPSGGAMDVADQCRAALDLGTELLAAHGFAMRDVTQLVCIIGDADGFPGCFPVLRHYFASASPVLTLIWLKDGGAGAPAITFDLVVHQPLGEDDVL</sequence>
<accession>A0A939KRD1</accession>
<dbReference type="Proteomes" id="UP000664073">
    <property type="component" value="Unassembled WGS sequence"/>
</dbReference>
<keyword evidence="3" id="KW-1185">Reference proteome</keyword>
<evidence type="ECO:0000256" key="1">
    <source>
        <dbReference type="SAM" id="MobiDB-lite"/>
    </source>
</evidence>
<proteinExistence type="predicted"/>
<dbReference type="EMBL" id="JAFVMH010000002">
    <property type="protein sequence ID" value="MBO1324926.1"/>
    <property type="molecule type" value="Genomic_DNA"/>
</dbReference>
<evidence type="ECO:0000313" key="3">
    <source>
        <dbReference type="Proteomes" id="UP000664073"/>
    </source>
</evidence>
<name>A0A939KRD1_9PROT</name>
<dbReference type="AlphaFoldDB" id="A0A939KRD1"/>
<evidence type="ECO:0000313" key="2">
    <source>
        <dbReference type="EMBL" id="MBO1324926.1"/>
    </source>
</evidence>